<proteinExistence type="predicted"/>
<evidence type="ECO:0008006" key="3">
    <source>
        <dbReference type="Google" id="ProtNLM"/>
    </source>
</evidence>
<dbReference type="SUPFAM" id="SSF54495">
    <property type="entry name" value="UBC-like"/>
    <property type="match status" value="1"/>
</dbReference>
<name>A0A482WZ32_LAOST</name>
<dbReference type="AlphaFoldDB" id="A0A482WZ32"/>
<sequence length="163" mass="18529">MSEFQSALLLRKQLTELKKCPVDGFSAGLIDESNVYKWEVMVIGHALQRWILQGTSHLSQGVSFTAAHNEVRLRHVAHEHRQIGQRVHIDSTRTGRRPLGLRARIRALAARTHGRDYSSFSSINAGRSEQCRQCGRGLTASRRLSRLQKQCGRCVRKSHDNFE</sequence>
<comment type="caution">
    <text evidence="1">The sequence shown here is derived from an EMBL/GenBank/DDBJ whole genome shotgun (WGS) entry which is preliminary data.</text>
</comment>
<dbReference type="SMR" id="A0A482WZ32"/>
<dbReference type="STRING" id="195883.A0A482WZ32"/>
<accession>A0A482WZ32</accession>
<reference evidence="1 2" key="1">
    <citation type="journal article" date="2017" name="Gigascience">
        <title>Genome sequence of the small brown planthopper, Laodelphax striatellus.</title>
        <authorList>
            <person name="Zhu J."/>
            <person name="Jiang F."/>
            <person name="Wang X."/>
            <person name="Yang P."/>
            <person name="Bao Y."/>
            <person name="Zhao W."/>
            <person name="Wang W."/>
            <person name="Lu H."/>
            <person name="Wang Q."/>
            <person name="Cui N."/>
            <person name="Li J."/>
            <person name="Chen X."/>
            <person name="Luo L."/>
            <person name="Yu J."/>
            <person name="Kang L."/>
            <person name="Cui F."/>
        </authorList>
    </citation>
    <scope>NUCLEOTIDE SEQUENCE [LARGE SCALE GENOMIC DNA]</scope>
    <source>
        <strain evidence="1">Lst14</strain>
    </source>
</reference>
<dbReference type="Proteomes" id="UP000291343">
    <property type="component" value="Unassembled WGS sequence"/>
</dbReference>
<dbReference type="EMBL" id="QKKF02021700">
    <property type="protein sequence ID" value="RZF38784.1"/>
    <property type="molecule type" value="Genomic_DNA"/>
</dbReference>
<dbReference type="InParanoid" id="A0A482WZ32"/>
<protein>
    <recommendedName>
        <fullName evidence="3">UBC core domain-containing protein</fullName>
    </recommendedName>
</protein>
<dbReference type="OrthoDB" id="19692at2759"/>
<organism evidence="1 2">
    <name type="scientific">Laodelphax striatellus</name>
    <name type="common">Small brown planthopper</name>
    <name type="synonym">Delphax striatella</name>
    <dbReference type="NCBI Taxonomy" id="195883"/>
    <lineage>
        <taxon>Eukaryota</taxon>
        <taxon>Metazoa</taxon>
        <taxon>Ecdysozoa</taxon>
        <taxon>Arthropoda</taxon>
        <taxon>Hexapoda</taxon>
        <taxon>Insecta</taxon>
        <taxon>Pterygota</taxon>
        <taxon>Neoptera</taxon>
        <taxon>Paraneoptera</taxon>
        <taxon>Hemiptera</taxon>
        <taxon>Auchenorrhyncha</taxon>
        <taxon>Fulgoroidea</taxon>
        <taxon>Delphacidae</taxon>
        <taxon>Criomorphinae</taxon>
        <taxon>Laodelphax</taxon>
    </lineage>
</organism>
<dbReference type="Gene3D" id="3.10.110.10">
    <property type="entry name" value="Ubiquitin Conjugating Enzyme"/>
    <property type="match status" value="1"/>
</dbReference>
<dbReference type="InterPro" id="IPR016135">
    <property type="entry name" value="UBQ-conjugating_enzyme/RWD"/>
</dbReference>
<evidence type="ECO:0000313" key="1">
    <source>
        <dbReference type="EMBL" id="RZF38784.1"/>
    </source>
</evidence>
<evidence type="ECO:0000313" key="2">
    <source>
        <dbReference type="Proteomes" id="UP000291343"/>
    </source>
</evidence>
<gene>
    <name evidence="1" type="ORF">LSTR_LSTR008154</name>
</gene>
<keyword evidence="2" id="KW-1185">Reference proteome</keyword>